<dbReference type="AlphaFoldDB" id="A0A0W8E9G3"/>
<accession>A0A0W8E9G3</accession>
<sequence length="47" mass="5235">MTGFEPAAFCSSCEQVMKMIGRLNGQGYCRVQCSTSPGIEYPEEIVW</sequence>
<dbReference type="EMBL" id="LNQE01001822">
    <property type="protein sequence ID" value="KUG05275.1"/>
    <property type="molecule type" value="Genomic_DNA"/>
</dbReference>
<organism evidence="1">
    <name type="scientific">hydrocarbon metagenome</name>
    <dbReference type="NCBI Taxonomy" id="938273"/>
    <lineage>
        <taxon>unclassified sequences</taxon>
        <taxon>metagenomes</taxon>
        <taxon>ecological metagenomes</taxon>
    </lineage>
</organism>
<evidence type="ECO:0000313" key="1">
    <source>
        <dbReference type="EMBL" id="KUG05275.1"/>
    </source>
</evidence>
<name>A0A0W8E9G3_9ZZZZ</name>
<gene>
    <name evidence="1" type="ORF">ASZ90_017348</name>
</gene>
<reference evidence="1" key="1">
    <citation type="journal article" date="2015" name="Proc. Natl. Acad. Sci. U.S.A.">
        <title>Networks of energetic and metabolic interactions define dynamics in microbial communities.</title>
        <authorList>
            <person name="Embree M."/>
            <person name="Liu J.K."/>
            <person name="Al-Bassam M.M."/>
            <person name="Zengler K."/>
        </authorList>
    </citation>
    <scope>NUCLEOTIDE SEQUENCE</scope>
</reference>
<protein>
    <submittedName>
        <fullName evidence="1">Uncharacterized protein</fullName>
    </submittedName>
</protein>
<proteinExistence type="predicted"/>
<comment type="caution">
    <text evidence="1">The sequence shown here is derived from an EMBL/GenBank/DDBJ whole genome shotgun (WGS) entry which is preliminary data.</text>
</comment>